<comment type="caution">
    <text evidence="2">The sequence shown here is derived from an EMBL/GenBank/DDBJ whole genome shotgun (WGS) entry which is preliminary data.</text>
</comment>
<feature type="transmembrane region" description="Helical" evidence="1">
    <location>
        <begin position="12"/>
        <end position="31"/>
    </location>
</feature>
<sequence>MEIDMTVGTKSILFGVHCFFIHPWIVAIAWWKLYGFPYDLRLWVAFFIHDLGYLGKPNMDGEEGERHPELGARIMGWLFDKEAPSEKPLFSERNNWDIWAMVKHNYILRYSEHGFWYRFVYYHSRFLCKQNGHHYTPLCVADKLAIVIEPSWMYLPRAWLSGELHEYIAQAKQKHQDVVILSREAEGVDWILPSRIWHKGVKRYCRNWVHEHRNGKIDSKTKARNHTNTGE</sequence>
<keyword evidence="1" id="KW-1133">Transmembrane helix</keyword>
<keyword evidence="1" id="KW-0812">Transmembrane</keyword>
<reference evidence="2" key="1">
    <citation type="journal article" date="2015" name="Nature">
        <title>Complex archaea that bridge the gap between prokaryotes and eukaryotes.</title>
        <authorList>
            <person name="Spang A."/>
            <person name="Saw J.H."/>
            <person name="Jorgensen S.L."/>
            <person name="Zaremba-Niedzwiedzka K."/>
            <person name="Martijn J."/>
            <person name="Lind A.E."/>
            <person name="van Eijk R."/>
            <person name="Schleper C."/>
            <person name="Guy L."/>
            <person name="Ettema T.J."/>
        </authorList>
    </citation>
    <scope>NUCLEOTIDE SEQUENCE</scope>
</reference>
<keyword evidence="1" id="KW-0472">Membrane</keyword>
<proteinExistence type="predicted"/>
<gene>
    <name evidence="2" type="ORF">LCGC14_1421310</name>
</gene>
<evidence type="ECO:0000256" key="1">
    <source>
        <dbReference type="SAM" id="Phobius"/>
    </source>
</evidence>
<dbReference type="EMBL" id="LAZR01009486">
    <property type="protein sequence ID" value="KKM72360.1"/>
    <property type="molecule type" value="Genomic_DNA"/>
</dbReference>
<accession>A0A0F9M6U8</accession>
<evidence type="ECO:0008006" key="3">
    <source>
        <dbReference type="Google" id="ProtNLM"/>
    </source>
</evidence>
<protein>
    <recommendedName>
        <fullName evidence="3">HD domain-containing protein</fullName>
    </recommendedName>
</protein>
<organism evidence="2">
    <name type="scientific">marine sediment metagenome</name>
    <dbReference type="NCBI Taxonomy" id="412755"/>
    <lineage>
        <taxon>unclassified sequences</taxon>
        <taxon>metagenomes</taxon>
        <taxon>ecological metagenomes</taxon>
    </lineage>
</organism>
<evidence type="ECO:0000313" key="2">
    <source>
        <dbReference type="EMBL" id="KKM72360.1"/>
    </source>
</evidence>
<dbReference type="AlphaFoldDB" id="A0A0F9M6U8"/>
<name>A0A0F9M6U8_9ZZZZ</name>